<accession>A0A2S9JZE2</accession>
<dbReference type="Proteomes" id="UP000238563">
    <property type="component" value="Unassembled WGS sequence"/>
</dbReference>
<feature type="domain" description="NAD-dependent epimerase/dehydratase" evidence="1">
    <location>
        <begin position="5"/>
        <end position="183"/>
    </location>
</feature>
<dbReference type="GO" id="GO:0004029">
    <property type="term" value="F:aldehyde dehydrogenase (NAD+) activity"/>
    <property type="evidence" value="ECO:0007669"/>
    <property type="project" value="TreeGrafter"/>
</dbReference>
<dbReference type="PANTHER" id="PTHR48079:SF6">
    <property type="entry name" value="NAD(P)-BINDING DOMAIN-CONTAINING PROTEIN-RELATED"/>
    <property type="match status" value="1"/>
</dbReference>
<evidence type="ECO:0000313" key="3">
    <source>
        <dbReference type="Proteomes" id="UP000238563"/>
    </source>
</evidence>
<evidence type="ECO:0000313" key="2">
    <source>
        <dbReference type="EMBL" id="PRD58612.1"/>
    </source>
</evidence>
<evidence type="ECO:0000259" key="1">
    <source>
        <dbReference type="Pfam" id="PF01370"/>
    </source>
</evidence>
<dbReference type="SUPFAM" id="SSF51735">
    <property type="entry name" value="NAD(P)-binding Rossmann-fold domains"/>
    <property type="match status" value="1"/>
</dbReference>
<dbReference type="InterPro" id="IPR001509">
    <property type="entry name" value="Epimerase_deHydtase"/>
</dbReference>
<comment type="caution">
    <text evidence="2">The sequence shown here is derived from an EMBL/GenBank/DDBJ whole genome shotgun (WGS) entry which is preliminary data.</text>
</comment>
<dbReference type="PANTHER" id="PTHR48079">
    <property type="entry name" value="PROTEIN YEEZ"/>
    <property type="match status" value="1"/>
</dbReference>
<sequence length="246" mass="25850">MIRKIFLAGASGAVGKRLVPLLLEAGYAVTGTTRSAEKAASLRQIGVEPAIVDVFDAEKLAAAVVESQPDVVIHQLTDLPYGVSPAAMKDFIGRNARIRSEGTANLVRAAKAAGTGRMIVQSIAWAYAPKAGVFVETDPLDLHAEEPRATTVGGVATMEQAVLREPGMDGIVLRYGFLYGPGTGVDMPANPDLRVHVDAAAVAALKAVERGAGGIYNVTETDVVANSGKARDTLGWDAAFRINERR</sequence>
<proteinExistence type="predicted"/>
<organism evidence="2 3">
    <name type="scientific">Phyllobacterium myrsinacearum</name>
    <dbReference type="NCBI Taxonomy" id="28101"/>
    <lineage>
        <taxon>Bacteria</taxon>
        <taxon>Pseudomonadati</taxon>
        <taxon>Pseudomonadota</taxon>
        <taxon>Alphaproteobacteria</taxon>
        <taxon>Hyphomicrobiales</taxon>
        <taxon>Phyllobacteriaceae</taxon>
        <taxon>Phyllobacterium</taxon>
    </lineage>
</organism>
<dbReference type="InterPro" id="IPR051783">
    <property type="entry name" value="NAD(P)-dependent_oxidoreduct"/>
</dbReference>
<dbReference type="EMBL" id="PVBT01000001">
    <property type="protein sequence ID" value="PRD58612.1"/>
    <property type="molecule type" value="Genomic_DNA"/>
</dbReference>
<dbReference type="RefSeq" id="WP_105732838.1">
    <property type="nucleotide sequence ID" value="NZ_PVBT01000001.1"/>
</dbReference>
<dbReference type="GO" id="GO:0005737">
    <property type="term" value="C:cytoplasm"/>
    <property type="evidence" value="ECO:0007669"/>
    <property type="project" value="TreeGrafter"/>
</dbReference>
<protein>
    <submittedName>
        <fullName evidence="2">dTDP-glucose 4,6-dehydratase</fullName>
    </submittedName>
</protein>
<dbReference type="Gene3D" id="3.40.50.720">
    <property type="entry name" value="NAD(P)-binding Rossmann-like Domain"/>
    <property type="match status" value="1"/>
</dbReference>
<gene>
    <name evidence="2" type="ORF">C5750_05815</name>
</gene>
<name>A0A2S9JZE2_9HYPH</name>
<dbReference type="InterPro" id="IPR036291">
    <property type="entry name" value="NAD(P)-bd_dom_sf"/>
</dbReference>
<dbReference type="AlphaFoldDB" id="A0A2S9JZE2"/>
<dbReference type="Pfam" id="PF01370">
    <property type="entry name" value="Epimerase"/>
    <property type="match status" value="1"/>
</dbReference>
<dbReference type="OrthoDB" id="9808276at2"/>
<reference evidence="2 3" key="1">
    <citation type="submission" date="2018-02" db="EMBL/GenBank/DDBJ databases">
        <title>The draft genome of Phyllobacterium myrsinacearum DSM5892.</title>
        <authorList>
            <person name="Li L."/>
            <person name="Liu L."/>
            <person name="Zhang X."/>
            <person name="Wang T."/>
        </authorList>
    </citation>
    <scope>NUCLEOTIDE SEQUENCE [LARGE SCALE GENOMIC DNA]</scope>
    <source>
        <strain evidence="2 3">DSM 5892</strain>
    </source>
</reference>
<keyword evidence="3" id="KW-1185">Reference proteome</keyword>